<accession>A0A4R6SEW3</accession>
<evidence type="ECO:0000256" key="12">
    <source>
        <dbReference type="RuleBase" id="RU000483"/>
    </source>
</evidence>
<comment type="caution">
    <text evidence="13">The sequence shown here is derived from an EMBL/GenBank/DDBJ whole genome shotgun (WGS) entry which is preliminary data.</text>
</comment>
<name>A0A4R6SEW3_LABRH</name>
<evidence type="ECO:0000313" key="14">
    <source>
        <dbReference type="Proteomes" id="UP000295444"/>
    </source>
</evidence>
<evidence type="ECO:0000256" key="7">
    <source>
        <dbReference type="ARBA" id="ARBA00022989"/>
    </source>
</evidence>
<dbReference type="Proteomes" id="UP000295444">
    <property type="component" value="Unassembled WGS sequence"/>
</dbReference>
<feature type="transmembrane region" description="Helical" evidence="11">
    <location>
        <begin position="20"/>
        <end position="47"/>
    </location>
</feature>
<evidence type="ECO:0000256" key="5">
    <source>
        <dbReference type="ARBA" id="ARBA00022692"/>
    </source>
</evidence>
<dbReference type="OrthoDB" id="9809130at2"/>
<keyword evidence="9 11" id="KW-0472">Membrane</keyword>
<dbReference type="NCBIfam" id="TIGR01131">
    <property type="entry name" value="ATP_synt_6_or_A"/>
    <property type="match status" value="1"/>
</dbReference>
<dbReference type="SUPFAM" id="SSF81336">
    <property type="entry name" value="F1F0 ATP synthase subunit A"/>
    <property type="match status" value="1"/>
</dbReference>
<dbReference type="GO" id="GO:0045259">
    <property type="term" value="C:proton-transporting ATP synthase complex"/>
    <property type="evidence" value="ECO:0007669"/>
    <property type="project" value="UniProtKB-KW"/>
</dbReference>
<dbReference type="HAMAP" id="MF_01393">
    <property type="entry name" value="ATP_synth_a_bact"/>
    <property type="match status" value="1"/>
</dbReference>
<comment type="subcellular location">
    <subcellularLocation>
        <location evidence="11 12">Cell membrane</location>
        <topology evidence="11 12">Multi-pass membrane protein</topology>
    </subcellularLocation>
    <subcellularLocation>
        <location evidence="1">Membrane</location>
        <topology evidence="1">Multi-pass membrane protein</topology>
    </subcellularLocation>
</comment>
<dbReference type="InterPro" id="IPR000568">
    <property type="entry name" value="ATP_synth_F0_asu"/>
</dbReference>
<protein>
    <recommendedName>
        <fullName evidence="11 12">ATP synthase subunit a</fullName>
    </recommendedName>
    <alternativeName>
        <fullName evidence="11">ATP synthase F0 sector subunit a</fullName>
    </alternativeName>
    <alternativeName>
        <fullName evidence="11">F-ATPase subunit 6</fullName>
    </alternativeName>
</protein>
<keyword evidence="8 11" id="KW-0406">Ion transport</keyword>
<evidence type="ECO:0000313" key="13">
    <source>
        <dbReference type="EMBL" id="TDP97715.1"/>
    </source>
</evidence>
<dbReference type="GO" id="GO:0005886">
    <property type="term" value="C:plasma membrane"/>
    <property type="evidence" value="ECO:0007669"/>
    <property type="project" value="UniProtKB-SubCell"/>
</dbReference>
<sequence length="245" mass="26929">MSVLAEGATINPTEHTEVHLAGLVFNLDTIIATVIASLIVIILGLIVRAKITSGVPNRTQLAFETIAKLARDQVEDSIGVKVAPFLVPVAMSLFIFILACNWLSVLPLHWNGHPILEPPTADVNLVFALSLLLFIWWHAAGARRHGGFGKQVVHTVKGHFAPFAPLWIIEEIVHLVSLPLRLFGNIFAGGIMVSLLALLPAYVFWLPGAGWKLFDMGIGLLQAYLFMLLTIAYFKAAMELEEERH</sequence>
<feature type="transmembrane region" description="Helical" evidence="11">
    <location>
        <begin position="125"/>
        <end position="142"/>
    </location>
</feature>
<keyword evidence="5 11" id="KW-0812">Transmembrane</keyword>
<dbReference type="PRINTS" id="PR00123">
    <property type="entry name" value="ATPASEA"/>
</dbReference>
<evidence type="ECO:0000256" key="1">
    <source>
        <dbReference type="ARBA" id="ARBA00004141"/>
    </source>
</evidence>
<evidence type="ECO:0000256" key="2">
    <source>
        <dbReference type="ARBA" id="ARBA00006810"/>
    </source>
</evidence>
<dbReference type="GO" id="GO:0042777">
    <property type="term" value="P:proton motive force-driven plasma membrane ATP synthesis"/>
    <property type="evidence" value="ECO:0007669"/>
    <property type="project" value="TreeGrafter"/>
</dbReference>
<reference evidence="13 14" key="1">
    <citation type="submission" date="2019-03" db="EMBL/GenBank/DDBJ databases">
        <title>Genomic Encyclopedia of Type Strains, Phase IV (KMG-IV): sequencing the most valuable type-strain genomes for metagenomic binning, comparative biology and taxonomic classification.</title>
        <authorList>
            <person name="Goeker M."/>
        </authorList>
    </citation>
    <scope>NUCLEOTIDE SEQUENCE [LARGE SCALE GENOMIC DNA]</scope>
    <source>
        <strain evidence="13 14">DSM 45361</strain>
    </source>
</reference>
<dbReference type="CDD" id="cd00310">
    <property type="entry name" value="ATP-synt_Fo_a_6"/>
    <property type="match status" value="1"/>
</dbReference>
<proteinExistence type="inferred from homology"/>
<keyword evidence="11" id="KW-1003">Cell membrane</keyword>
<keyword evidence="4 11" id="KW-0138">CF(0)</keyword>
<dbReference type="InterPro" id="IPR045082">
    <property type="entry name" value="ATP_syn_F0_a_bact/chloroplast"/>
</dbReference>
<dbReference type="InterPro" id="IPR035908">
    <property type="entry name" value="F0_ATP_A_sf"/>
</dbReference>
<feature type="transmembrane region" description="Helical" evidence="11">
    <location>
        <begin position="216"/>
        <end position="234"/>
    </location>
</feature>
<dbReference type="GO" id="GO:0046933">
    <property type="term" value="F:proton-transporting ATP synthase activity, rotational mechanism"/>
    <property type="evidence" value="ECO:0007669"/>
    <property type="project" value="UniProtKB-UniRule"/>
</dbReference>
<evidence type="ECO:0000256" key="11">
    <source>
        <dbReference type="HAMAP-Rule" id="MF_01393"/>
    </source>
</evidence>
<dbReference type="Gene3D" id="1.20.120.220">
    <property type="entry name" value="ATP synthase, F0 complex, subunit A"/>
    <property type="match status" value="1"/>
</dbReference>
<gene>
    <name evidence="11" type="primary">atpB</name>
    <name evidence="13" type="ORF">EV186_103679</name>
</gene>
<dbReference type="RefSeq" id="WP_133850880.1">
    <property type="nucleotide sequence ID" value="NZ_SNXZ01000003.1"/>
</dbReference>
<keyword evidence="3 11" id="KW-0813">Transport</keyword>
<comment type="function">
    <text evidence="11 12">Key component of the proton channel; it plays a direct role in the translocation of protons across the membrane.</text>
</comment>
<feature type="transmembrane region" description="Helical" evidence="11">
    <location>
        <begin position="182"/>
        <end position="204"/>
    </location>
</feature>
<keyword evidence="6 11" id="KW-0375">Hydrogen ion transport</keyword>
<keyword evidence="14" id="KW-1185">Reference proteome</keyword>
<evidence type="ECO:0000256" key="3">
    <source>
        <dbReference type="ARBA" id="ARBA00022448"/>
    </source>
</evidence>
<evidence type="ECO:0000256" key="10">
    <source>
        <dbReference type="ARBA" id="ARBA00023310"/>
    </source>
</evidence>
<dbReference type="Pfam" id="PF00119">
    <property type="entry name" value="ATP-synt_A"/>
    <property type="match status" value="1"/>
</dbReference>
<dbReference type="PANTHER" id="PTHR42823:SF3">
    <property type="entry name" value="ATP SYNTHASE SUBUNIT A, CHLOROPLASTIC"/>
    <property type="match status" value="1"/>
</dbReference>
<dbReference type="EMBL" id="SNXZ01000003">
    <property type="protein sequence ID" value="TDP97715.1"/>
    <property type="molecule type" value="Genomic_DNA"/>
</dbReference>
<organism evidence="13 14">
    <name type="scientific">Labedaea rhizosphaerae</name>
    <dbReference type="NCBI Taxonomy" id="598644"/>
    <lineage>
        <taxon>Bacteria</taxon>
        <taxon>Bacillati</taxon>
        <taxon>Actinomycetota</taxon>
        <taxon>Actinomycetes</taxon>
        <taxon>Pseudonocardiales</taxon>
        <taxon>Pseudonocardiaceae</taxon>
        <taxon>Labedaea</taxon>
    </lineage>
</organism>
<feature type="transmembrane region" description="Helical" evidence="11">
    <location>
        <begin position="85"/>
        <end position="105"/>
    </location>
</feature>
<dbReference type="PANTHER" id="PTHR42823">
    <property type="entry name" value="ATP SYNTHASE SUBUNIT A, CHLOROPLASTIC"/>
    <property type="match status" value="1"/>
</dbReference>
<keyword evidence="10 11" id="KW-0066">ATP synthesis</keyword>
<evidence type="ECO:0000256" key="6">
    <source>
        <dbReference type="ARBA" id="ARBA00022781"/>
    </source>
</evidence>
<evidence type="ECO:0000256" key="4">
    <source>
        <dbReference type="ARBA" id="ARBA00022547"/>
    </source>
</evidence>
<dbReference type="AlphaFoldDB" id="A0A4R6SEW3"/>
<evidence type="ECO:0000256" key="9">
    <source>
        <dbReference type="ARBA" id="ARBA00023136"/>
    </source>
</evidence>
<keyword evidence="7 11" id="KW-1133">Transmembrane helix</keyword>
<comment type="similarity">
    <text evidence="2 11 12">Belongs to the ATPase A chain family.</text>
</comment>
<evidence type="ECO:0000256" key="8">
    <source>
        <dbReference type="ARBA" id="ARBA00023065"/>
    </source>
</evidence>